<organism evidence="1 2">
    <name type="scientific">Paenibacillus glycinis</name>
    <dbReference type="NCBI Taxonomy" id="2697035"/>
    <lineage>
        <taxon>Bacteria</taxon>
        <taxon>Bacillati</taxon>
        <taxon>Bacillota</taxon>
        <taxon>Bacilli</taxon>
        <taxon>Bacillales</taxon>
        <taxon>Paenibacillaceae</taxon>
        <taxon>Paenibacillus</taxon>
    </lineage>
</organism>
<gene>
    <name evidence="1" type="ORF">GT019_25165</name>
</gene>
<reference evidence="1 2" key="1">
    <citation type="submission" date="2020-01" db="EMBL/GenBank/DDBJ databases">
        <title>Paenibacillus soybeanensis sp. nov. isolated from the nodules of soybean (Glycine max(L.) Merr).</title>
        <authorList>
            <person name="Wang H."/>
        </authorList>
    </citation>
    <scope>NUCLEOTIDE SEQUENCE [LARGE SCALE GENOMIC DNA]</scope>
    <source>
        <strain evidence="1 2">T1</strain>
    </source>
</reference>
<protein>
    <submittedName>
        <fullName evidence="1">Uncharacterized protein</fullName>
    </submittedName>
</protein>
<dbReference type="RefSeq" id="WP_161746193.1">
    <property type="nucleotide sequence ID" value="NZ_JAAAMV010000025.1"/>
</dbReference>
<sequence>MFGNKNAPSKEPAAASERVVPVFTVHSLPRAYEALCVVYAGKVSNNSPLNVLQQLGRAGGAVPECDAVIGMMITPGFAAGAVNVYGTAIRYL</sequence>
<dbReference type="Proteomes" id="UP000665561">
    <property type="component" value="Unassembled WGS sequence"/>
</dbReference>
<comment type="caution">
    <text evidence="1">The sequence shown here is derived from an EMBL/GenBank/DDBJ whole genome shotgun (WGS) entry which is preliminary data.</text>
</comment>
<accession>A0ABW9XY64</accession>
<proteinExistence type="predicted"/>
<dbReference type="EMBL" id="JAAAMV010000025">
    <property type="protein sequence ID" value="NBD27177.1"/>
    <property type="molecule type" value="Genomic_DNA"/>
</dbReference>
<name>A0ABW9XY64_9BACL</name>
<evidence type="ECO:0000313" key="1">
    <source>
        <dbReference type="EMBL" id="NBD27177.1"/>
    </source>
</evidence>
<keyword evidence="2" id="KW-1185">Reference proteome</keyword>
<evidence type="ECO:0000313" key="2">
    <source>
        <dbReference type="Proteomes" id="UP000665561"/>
    </source>
</evidence>